<dbReference type="Proteomes" id="UP000549617">
    <property type="component" value="Unassembled WGS sequence"/>
</dbReference>
<sequence length="90" mass="9449">MSKIGLSRFERLLAQPEAFAPDFQVLIAALSAQQETSETARMQTAIVRLADSHMGENHMVRLFADGADGAAFPVPGSFSAAAAGLLAGDE</sequence>
<dbReference type="AlphaFoldDB" id="A0A7W9AF76"/>
<accession>A0A7W9AF76</accession>
<evidence type="ECO:0000313" key="1">
    <source>
        <dbReference type="EMBL" id="MBB5684539.1"/>
    </source>
</evidence>
<proteinExistence type="predicted"/>
<comment type="caution">
    <text evidence="1">The sequence shown here is derived from an EMBL/GenBank/DDBJ whole genome shotgun (WGS) entry which is preliminary data.</text>
</comment>
<evidence type="ECO:0000313" key="2">
    <source>
        <dbReference type="Proteomes" id="UP000549617"/>
    </source>
</evidence>
<name>A0A7W9AF76_9SPHN</name>
<organism evidence="1 2">
    <name type="scientific">Sphingobium boeckii</name>
    <dbReference type="NCBI Taxonomy" id="1082345"/>
    <lineage>
        <taxon>Bacteria</taxon>
        <taxon>Pseudomonadati</taxon>
        <taxon>Pseudomonadota</taxon>
        <taxon>Alphaproteobacteria</taxon>
        <taxon>Sphingomonadales</taxon>
        <taxon>Sphingomonadaceae</taxon>
        <taxon>Sphingobium</taxon>
    </lineage>
</organism>
<dbReference type="RefSeq" id="WP_184014945.1">
    <property type="nucleotide sequence ID" value="NZ_JACIJC010000001.1"/>
</dbReference>
<reference evidence="1 2" key="1">
    <citation type="submission" date="2020-08" db="EMBL/GenBank/DDBJ databases">
        <title>Genomic Encyclopedia of Type Strains, Phase IV (KMG-IV): sequencing the most valuable type-strain genomes for metagenomic binning, comparative biology and taxonomic classification.</title>
        <authorList>
            <person name="Goeker M."/>
        </authorList>
    </citation>
    <scope>NUCLEOTIDE SEQUENCE [LARGE SCALE GENOMIC DNA]</scope>
    <source>
        <strain evidence="1 2">DSM 25079</strain>
    </source>
</reference>
<protein>
    <submittedName>
        <fullName evidence="1">Uncharacterized protein</fullName>
    </submittedName>
</protein>
<gene>
    <name evidence="1" type="ORF">FHS49_000530</name>
</gene>
<keyword evidence="2" id="KW-1185">Reference proteome</keyword>
<dbReference type="EMBL" id="JACIJC010000001">
    <property type="protein sequence ID" value="MBB5684539.1"/>
    <property type="molecule type" value="Genomic_DNA"/>
</dbReference>